<evidence type="ECO:0000313" key="3">
    <source>
        <dbReference type="Proteomes" id="UP000313988"/>
    </source>
</evidence>
<sequence>MKCMAVLSLKGSVGKTTPALYLGDVASAQGGRITVVDLGSGRSAYHWARHVSLP</sequence>
<dbReference type="InterPro" id="IPR002586">
    <property type="entry name" value="CobQ/CobB/MinD/ParA_Nub-bd_dom"/>
</dbReference>
<comment type="caution">
    <text evidence="2">The sequence shown here is derived from an EMBL/GenBank/DDBJ whole genome shotgun (WGS) entry which is preliminary data.</text>
</comment>
<evidence type="ECO:0000313" key="2">
    <source>
        <dbReference type="EMBL" id="TNM71468.1"/>
    </source>
</evidence>
<feature type="domain" description="CobQ/CobB/MinD/ParA nucleotide binding" evidence="1">
    <location>
        <begin position="5"/>
        <end position="45"/>
    </location>
</feature>
<dbReference type="Pfam" id="PF01656">
    <property type="entry name" value="CbiA"/>
    <property type="match status" value="1"/>
</dbReference>
<reference evidence="2 3" key="1">
    <citation type="submission" date="2019-06" db="EMBL/GenBank/DDBJ databases">
        <title>Genome sequence of Deinococcus radiopugnans ATCC 19172.</title>
        <authorList>
            <person name="Maclea K.S."/>
            <person name="Maynard C.R."/>
        </authorList>
    </citation>
    <scope>NUCLEOTIDE SEQUENCE [LARGE SCALE GENOMIC DNA]</scope>
    <source>
        <strain evidence="2 3">ATCC 19172</strain>
    </source>
</reference>
<proteinExistence type="predicted"/>
<dbReference type="SUPFAM" id="SSF52540">
    <property type="entry name" value="P-loop containing nucleoside triphosphate hydrolases"/>
    <property type="match status" value="1"/>
</dbReference>
<dbReference type="Gene3D" id="3.40.50.300">
    <property type="entry name" value="P-loop containing nucleotide triphosphate hydrolases"/>
    <property type="match status" value="1"/>
</dbReference>
<dbReference type="OrthoDB" id="113462at2"/>
<dbReference type="AlphaFoldDB" id="A0A5C4Y7Y8"/>
<organism evidence="2 3">
    <name type="scientific">Deinococcus radiopugnans ATCC 19172</name>
    <dbReference type="NCBI Taxonomy" id="585398"/>
    <lineage>
        <taxon>Bacteria</taxon>
        <taxon>Thermotogati</taxon>
        <taxon>Deinococcota</taxon>
        <taxon>Deinococci</taxon>
        <taxon>Deinococcales</taxon>
        <taxon>Deinococcaceae</taxon>
        <taxon>Deinococcus</taxon>
    </lineage>
</organism>
<protein>
    <submittedName>
        <fullName evidence="2">ParA family protein</fullName>
    </submittedName>
</protein>
<dbReference type="InterPro" id="IPR027417">
    <property type="entry name" value="P-loop_NTPase"/>
</dbReference>
<evidence type="ECO:0000259" key="1">
    <source>
        <dbReference type="Pfam" id="PF01656"/>
    </source>
</evidence>
<gene>
    <name evidence="2" type="ORF">FHR04_07925</name>
</gene>
<dbReference type="EMBL" id="VDMO01000007">
    <property type="protein sequence ID" value="TNM71468.1"/>
    <property type="molecule type" value="Genomic_DNA"/>
</dbReference>
<dbReference type="Proteomes" id="UP000313988">
    <property type="component" value="Unassembled WGS sequence"/>
</dbReference>
<accession>A0A5C4Y7Y8</accession>
<name>A0A5C4Y7Y8_9DEIO</name>